<dbReference type="AlphaFoldDB" id="A0A2Z6MLU1"/>
<reference evidence="3" key="1">
    <citation type="journal article" date="2017" name="Front. Plant Sci.">
        <title>Climate Clever Clovers: New Paradigm to Reduce the Environmental Footprint of Ruminants by Breeding Low Methanogenic Forages Utilizing Haplotype Variation.</title>
        <authorList>
            <person name="Kaur P."/>
            <person name="Appels R."/>
            <person name="Bayer P.E."/>
            <person name="Keeble-Gagnere G."/>
            <person name="Wang J."/>
            <person name="Hirakawa H."/>
            <person name="Shirasawa K."/>
            <person name="Vercoe P."/>
            <person name="Stefanova K."/>
            <person name="Durmic Z."/>
            <person name="Nichols P."/>
            <person name="Revell C."/>
            <person name="Isobe S.N."/>
            <person name="Edwards D."/>
            <person name="Erskine W."/>
        </authorList>
    </citation>
    <scope>NUCLEOTIDE SEQUENCE [LARGE SCALE GENOMIC DNA]</scope>
    <source>
        <strain evidence="3">cv. Daliak</strain>
    </source>
</reference>
<evidence type="ECO:0000313" key="2">
    <source>
        <dbReference type="EMBL" id="GAU33496.1"/>
    </source>
</evidence>
<gene>
    <name evidence="2" type="ORF">TSUD_72580</name>
</gene>
<evidence type="ECO:0000256" key="1">
    <source>
        <dbReference type="SAM" id="MobiDB-lite"/>
    </source>
</evidence>
<dbReference type="EMBL" id="DF973529">
    <property type="protein sequence ID" value="GAU33496.1"/>
    <property type="molecule type" value="Genomic_DNA"/>
</dbReference>
<keyword evidence="3" id="KW-1185">Reference proteome</keyword>
<organism evidence="2 3">
    <name type="scientific">Trifolium subterraneum</name>
    <name type="common">Subterranean clover</name>
    <dbReference type="NCBI Taxonomy" id="3900"/>
    <lineage>
        <taxon>Eukaryota</taxon>
        <taxon>Viridiplantae</taxon>
        <taxon>Streptophyta</taxon>
        <taxon>Embryophyta</taxon>
        <taxon>Tracheophyta</taxon>
        <taxon>Spermatophyta</taxon>
        <taxon>Magnoliopsida</taxon>
        <taxon>eudicotyledons</taxon>
        <taxon>Gunneridae</taxon>
        <taxon>Pentapetalae</taxon>
        <taxon>rosids</taxon>
        <taxon>fabids</taxon>
        <taxon>Fabales</taxon>
        <taxon>Fabaceae</taxon>
        <taxon>Papilionoideae</taxon>
        <taxon>50 kb inversion clade</taxon>
        <taxon>NPAAA clade</taxon>
        <taxon>Hologalegina</taxon>
        <taxon>IRL clade</taxon>
        <taxon>Trifolieae</taxon>
        <taxon>Trifolium</taxon>
    </lineage>
</organism>
<sequence length="72" mass="7316">MSQPSAAATGFPVSFKSSTTDAGTGFPVSFKSSTPAEYSGATTTAYAPPLSKPLVEWSTSLCDCCSDPGICN</sequence>
<proteinExistence type="predicted"/>
<dbReference type="OrthoDB" id="1045822at2759"/>
<feature type="region of interest" description="Disordered" evidence="1">
    <location>
        <begin position="1"/>
        <end position="23"/>
    </location>
</feature>
<name>A0A2Z6MLU1_TRISU</name>
<dbReference type="Proteomes" id="UP000242715">
    <property type="component" value="Unassembled WGS sequence"/>
</dbReference>
<evidence type="ECO:0000313" key="3">
    <source>
        <dbReference type="Proteomes" id="UP000242715"/>
    </source>
</evidence>
<protein>
    <submittedName>
        <fullName evidence="2">Uncharacterized protein</fullName>
    </submittedName>
</protein>
<accession>A0A2Z6MLU1</accession>